<sequence>MSNAVDVVRAYVDHDTDAVQAALAGLDADGRAEAYAVLSGLLGSTISIMELTGRRWSVRELVRYSDEAATAAPAHYELAITEATRAWARGDGPAMRALSGQDLLGALHMTAVGVTALGLALWGRAGLLDVLEEFDRISGGLVDGV</sequence>
<name>A0ABW9HKV6_9ACTN</name>
<evidence type="ECO:0000313" key="2">
    <source>
        <dbReference type="EMBL" id="MFM9608326.1"/>
    </source>
</evidence>
<evidence type="ECO:0000256" key="1">
    <source>
        <dbReference type="SAM" id="Phobius"/>
    </source>
</evidence>
<keyword evidence="3" id="KW-1185">Reference proteome</keyword>
<evidence type="ECO:0008006" key="4">
    <source>
        <dbReference type="Google" id="ProtNLM"/>
    </source>
</evidence>
<keyword evidence="1" id="KW-0812">Transmembrane</keyword>
<keyword evidence="1" id="KW-1133">Transmembrane helix</keyword>
<organism evidence="2 3">
    <name type="scientific">Streptomyces niveiscabiei</name>
    <dbReference type="NCBI Taxonomy" id="164115"/>
    <lineage>
        <taxon>Bacteria</taxon>
        <taxon>Bacillati</taxon>
        <taxon>Actinomycetota</taxon>
        <taxon>Actinomycetes</taxon>
        <taxon>Kitasatosporales</taxon>
        <taxon>Streptomycetaceae</taxon>
        <taxon>Streptomyces</taxon>
    </lineage>
</organism>
<feature type="transmembrane region" description="Helical" evidence="1">
    <location>
        <begin position="103"/>
        <end position="122"/>
    </location>
</feature>
<proteinExistence type="predicted"/>
<dbReference type="Proteomes" id="UP001631957">
    <property type="component" value="Unassembled WGS sequence"/>
</dbReference>
<dbReference type="RefSeq" id="WP_409120689.1">
    <property type="nucleotide sequence ID" value="NZ_JBJVNI010000003.1"/>
</dbReference>
<dbReference type="EMBL" id="JBJVNI010000003">
    <property type="protein sequence ID" value="MFM9608326.1"/>
    <property type="molecule type" value="Genomic_DNA"/>
</dbReference>
<gene>
    <name evidence="2" type="ORF">ACKI18_06345</name>
</gene>
<accession>A0ABW9HKV6</accession>
<reference evidence="2 3" key="1">
    <citation type="submission" date="2024-12" db="EMBL/GenBank/DDBJ databases">
        <title>Forecasting of Potato common scab and diversities of Pathogenic streptomyces spp. in china.</title>
        <authorList>
            <person name="Handique U."/>
            <person name="Wu J."/>
        </authorList>
    </citation>
    <scope>NUCLEOTIDE SEQUENCE [LARGE SCALE GENOMIC DNA]</scope>
    <source>
        <strain evidence="2 3">ZRIMU1530</strain>
    </source>
</reference>
<keyword evidence="1" id="KW-0472">Membrane</keyword>
<comment type="caution">
    <text evidence="2">The sequence shown here is derived from an EMBL/GenBank/DDBJ whole genome shotgun (WGS) entry which is preliminary data.</text>
</comment>
<protein>
    <recommendedName>
        <fullName evidence="4">TetR family transcriptional regulator</fullName>
    </recommendedName>
</protein>
<evidence type="ECO:0000313" key="3">
    <source>
        <dbReference type="Proteomes" id="UP001631957"/>
    </source>
</evidence>